<dbReference type="Pfam" id="PF05648">
    <property type="entry name" value="PEX11"/>
    <property type="match status" value="1"/>
</dbReference>
<evidence type="ECO:0000313" key="7">
    <source>
        <dbReference type="Proteomes" id="UP000694567"/>
    </source>
</evidence>
<evidence type="ECO:0000313" key="6">
    <source>
        <dbReference type="Ensembl" id="ENSBOBP00000018588.1"/>
    </source>
</evidence>
<dbReference type="GO" id="GO:0005778">
    <property type="term" value="C:peroxisomal membrane"/>
    <property type="evidence" value="ECO:0007669"/>
    <property type="project" value="UniProtKB-SubCell"/>
</dbReference>
<dbReference type="Ensembl" id="ENSBOBT00000019014.1">
    <property type="protein sequence ID" value="ENSBOBP00000018588.1"/>
    <property type="gene ID" value="ENSBOBG00000011463.1"/>
</dbReference>
<dbReference type="AlphaFoldDB" id="A0A8C0FFK3"/>
<dbReference type="PANTHER" id="PTHR12652:SF7">
    <property type="entry name" value="PEROXISOMAL MEMBRANE PROTEIN 11B"/>
    <property type="match status" value="1"/>
</dbReference>
<evidence type="ECO:0000256" key="4">
    <source>
        <dbReference type="ARBA" id="ARBA00046271"/>
    </source>
</evidence>
<dbReference type="InterPro" id="IPR008733">
    <property type="entry name" value="PEX11"/>
</dbReference>
<reference evidence="6" key="1">
    <citation type="submission" date="2025-08" db="UniProtKB">
        <authorList>
            <consortium name="Ensembl"/>
        </authorList>
    </citation>
    <scope>IDENTIFICATION</scope>
</reference>
<proteinExistence type="predicted"/>
<evidence type="ECO:0000256" key="5">
    <source>
        <dbReference type="SAM" id="Phobius"/>
    </source>
</evidence>
<keyword evidence="7" id="KW-1185">Reference proteome</keyword>
<evidence type="ECO:0000256" key="1">
    <source>
        <dbReference type="ARBA" id="ARBA00022593"/>
    </source>
</evidence>
<dbReference type="GO" id="GO:0016559">
    <property type="term" value="P:peroxisome fission"/>
    <property type="evidence" value="ECO:0007669"/>
    <property type="project" value="InterPro"/>
</dbReference>
<keyword evidence="5" id="KW-0812">Transmembrane</keyword>
<dbReference type="Proteomes" id="UP000694567">
    <property type="component" value="Unplaced"/>
</dbReference>
<keyword evidence="2 5" id="KW-0472">Membrane</keyword>
<name>A0A8C0FFK3_BUBBB</name>
<keyword evidence="1" id="KW-0962">Peroxisome biogenesis</keyword>
<evidence type="ECO:0000256" key="2">
    <source>
        <dbReference type="ARBA" id="ARBA00023136"/>
    </source>
</evidence>
<dbReference type="PANTHER" id="PTHR12652">
    <property type="entry name" value="PEROXISOMAL BIOGENESIS FACTOR 11"/>
    <property type="match status" value="1"/>
</dbReference>
<comment type="subcellular location">
    <subcellularLocation>
        <location evidence="4">Peroxisome membrane</location>
    </subcellularLocation>
</comment>
<sequence length="213" mass="23801">RNGASAGVLASVQQLEAHLSLGRKLLRLGSSAEALEAAKRAIHLSDMVLRFCVTLSHLNRAMYFACDNVLWAGKTGLVPRVDQEKWSQRSFRYYLFALVVNLSRDAYELQILMEREASGKRAKGSENGRQLRADNGLQQLGLRLQIQLRLLIRVLRNNPPLLLDVVKNACDLFIPLDKLGLYKTNPGFVGLCGLTSSILSILTILHPWLKLKP</sequence>
<protein>
    <submittedName>
        <fullName evidence="6">Peroxisomal biogenesis factor 11 beta</fullName>
    </submittedName>
</protein>
<reference evidence="6" key="2">
    <citation type="submission" date="2025-09" db="UniProtKB">
        <authorList>
            <consortium name="Ensembl"/>
        </authorList>
    </citation>
    <scope>IDENTIFICATION</scope>
</reference>
<evidence type="ECO:0000256" key="3">
    <source>
        <dbReference type="ARBA" id="ARBA00023140"/>
    </source>
</evidence>
<keyword evidence="3" id="KW-0576">Peroxisome</keyword>
<organism evidence="6 7">
    <name type="scientific">Bubo bubo</name>
    <name type="common">Eurasian eagle-owl</name>
    <name type="synonym">Strix bubo</name>
    <dbReference type="NCBI Taxonomy" id="30461"/>
    <lineage>
        <taxon>Eukaryota</taxon>
        <taxon>Metazoa</taxon>
        <taxon>Chordata</taxon>
        <taxon>Craniata</taxon>
        <taxon>Vertebrata</taxon>
        <taxon>Euteleostomi</taxon>
        <taxon>Archelosauria</taxon>
        <taxon>Archosauria</taxon>
        <taxon>Dinosauria</taxon>
        <taxon>Saurischia</taxon>
        <taxon>Theropoda</taxon>
        <taxon>Coelurosauria</taxon>
        <taxon>Aves</taxon>
        <taxon>Neognathae</taxon>
        <taxon>Neoaves</taxon>
        <taxon>Telluraves</taxon>
        <taxon>Strigiformes</taxon>
        <taxon>Strigidae</taxon>
        <taxon>Bubo</taxon>
    </lineage>
</organism>
<keyword evidence="5" id="KW-1133">Transmembrane helix</keyword>
<feature type="transmembrane region" description="Helical" evidence="5">
    <location>
        <begin position="188"/>
        <end position="209"/>
    </location>
</feature>
<accession>A0A8C0FFK3</accession>